<dbReference type="AlphaFoldDB" id="A0AAW2XRK8"/>
<reference evidence="1" key="1">
    <citation type="submission" date="2020-06" db="EMBL/GenBank/DDBJ databases">
        <authorList>
            <person name="Li T."/>
            <person name="Hu X."/>
            <person name="Zhang T."/>
            <person name="Song X."/>
            <person name="Zhang H."/>
            <person name="Dai N."/>
            <person name="Sheng W."/>
            <person name="Hou X."/>
            <person name="Wei L."/>
        </authorList>
    </citation>
    <scope>NUCLEOTIDE SEQUENCE</scope>
    <source>
        <strain evidence="1">KEN1</strain>
        <tissue evidence="1">Leaf</tissue>
    </source>
</reference>
<dbReference type="EMBL" id="JACGWN010000003">
    <property type="protein sequence ID" value="KAL0455386.1"/>
    <property type="molecule type" value="Genomic_DNA"/>
</dbReference>
<reference evidence="1" key="2">
    <citation type="journal article" date="2024" name="Plant">
        <title>Genomic evolution and insights into agronomic trait innovations of Sesamum species.</title>
        <authorList>
            <person name="Miao H."/>
            <person name="Wang L."/>
            <person name="Qu L."/>
            <person name="Liu H."/>
            <person name="Sun Y."/>
            <person name="Le M."/>
            <person name="Wang Q."/>
            <person name="Wei S."/>
            <person name="Zheng Y."/>
            <person name="Lin W."/>
            <person name="Duan Y."/>
            <person name="Cao H."/>
            <person name="Xiong S."/>
            <person name="Wang X."/>
            <person name="Wei L."/>
            <person name="Li C."/>
            <person name="Ma Q."/>
            <person name="Ju M."/>
            <person name="Zhao R."/>
            <person name="Li G."/>
            <person name="Mu C."/>
            <person name="Tian Q."/>
            <person name="Mei H."/>
            <person name="Zhang T."/>
            <person name="Gao T."/>
            <person name="Zhang H."/>
        </authorList>
    </citation>
    <scope>NUCLEOTIDE SEQUENCE</scope>
    <source>
        <strain evidence="1">KEN1</strain>
    </source>
</reference>
<proteinExistence type="predicted"/>
<comment type="caution">
    <text evidence="1">The sequence shown here is derived from an EMBL/GenBank/DDBJ whole genome shotgun (WGS) entry which is preliminary data.</text>
</comment>
<evidence type="ECO:0000313" key="1">
    <source>
        <dbReference type="EMBL" id="KAL0455386.1"/>
    </source>
</evidence>
<sequence length="70" mass="7786">MEIADMLPEITHMDSITWNSSIGEFGVRDAYRVFQPPGLRVHWYALLTGPSESFVTALFFGLPSLGDCPP</sequence>
<organism evidence="1">
    <name type="scientific">Sesamum latifolium</name>
    <dbReference type="NCBI Taxonomy" id="2727402"/>
    <lineage>
        <taxon>Eukaryota</taxon>
        <taxon>Viridiplantae</taxon>
        <taxon>Streptophyta</taxon>
        <taxon>Embryophyta</taxon>
        <taxon>Tracheophyta</taxon>
        <taxon>Spermatophyta</taxon>
        <taxon>Magnoliopsida</taxon>
        <taxon>eudicotyledons</taxon>
        <taxon>Gunneridae</taxon>
        <taxon>Pentapetalae</taxon>
        <taxon>asterids</taxon>
        <taxon>lamiids</taxon>
        <taxon>Lamiales</taxon>
        <taxon>Pedaliaceae</taxon>
        <taxon>Sesamum</taxon>
    </lineage>
</organism>
<accession>A0AAW2XRK8</accession>
<name>A0AAW2XRK8_9LAMI</name>
<protein>
    <submittedName>
        <fullName evidence="1">Uncharacterized protein</fullName>
    </submittedName>
</protein>
<gene>
    <name evidence="1" type="ORF">Slati_0877800</name>
</gene>